<feature type="compositionally biased region" description="Basic and acidic residues" evidence="1">
    <location>
        <begin position="366"/>
        <end position="383"/>
    </location>
</feature>
<dbReference type="CDD" id="cd18186">
    <property type="entry name" value="BTB_POZ_ZBTB_KLHL-like"/>
    <property type="match status" value="1"/>
</dbReference>
<evidence type="ECO:0000313" key="4">
    <source>
        <dbReference type="Proteomes" id="UP001328107"/>
    </source>
</evidence>
<evidence type="ECO:0000259" key="2">
    <source>
        <dbReference type="PROSITE" id="PS50097"/>
    </source>
</evidence>
<dbReference type="AlphaFoldDB" id="A0AAN5I4P0"/>
<protein>
    <recommendedName>
        <fullName evidence="2">BTB domain-containing protein</fullName>
    </recommendedName>
</protein>
<organism evidence="3 4">
    <name type="scientific">Pristionchus mayeri</name>
    <dbReference type="NCBI Taxonomy" id="1317129"/>
    <lineage>
        <taxon>Eukaryota</taxon>
        <taxon>Metazoa</taxon>
        <taxon>Ecdysozoa</taxon>
        <taxon>Nematoda</taxon>
        <taxon>Chromadorea</taxon>
        <taxon>Rhabditida</taxon>
        <taxon>Rhabditina</taxon>
        <taxon>Diplogasteromorpha</taxon>
        <taxon>Diplogasteroidea</taxon>
        <taxon>Neodiplogasteridae</taxon>
        <taxon>Pristionchus</taxon>
    </lineage>
</organism>
<dbReference type="PANTHER" id="PTHR22744">
    <property type="entry name" value="HELIX LOOP HELIX PROTEIN 21-RELATED"/>
    <property type="match status" value="1"/>
</dbReference>
<feature type="domain" description="BTB" evidence="2">
    <location>
        <begin position="133"/>
        <end position="191"/>
    </location>
</feature>
<dbReference type="InterPro" id="IPR011333">
    <property type="entry name" value="SKP1/BTB/POZ_sf"/>
</dbReference>
<keyword evidence="4" id="KW-1185">Reference proteome</keyword>
<feature type="region of interest" description="Disordered" evidence="1">
    <location>
        <begin position="358"/>
        <end position="392"/>
    </location>
</feature>
<dbReference type="PANTHER" id="PTHR22744:SF14">
    <property type="entry name" value="BTB DOMAIN-CONTAINING PROTEIN-RELATED"/>
    <property type="match status" value="1"/>
</dbReference>
<dbReference type="Gene3D" id="3.30.710.10">
    <property type="entry name" value="Potassium Channel Kv1.1, Chain A"/>
    <property type="match status" value="1"/>
</dbReference>
<reference evidence="4" key="1">
    <citation type="submission" date="2022-10" db="EMBL/GenBank/DDBJ databases">
        <title>Genome assembly of Pristionchus species.</title>
        <authorList>
            <person name="Yoshida K."/>
            <person name="Sommer R.J."/>
        </authorList>
    </citation>
    <scope>NUCLEOTIDE SEQUENCE [LARGE SCALE GENOMIC DNA]</scope>
    <source>
        <strain evidence="4">RS5460</strain>
    </source>
</reference>
<comment type="caution">
    <text evidence="3">The sequence shown here is derived from an EMBL/GenBank/DDBJ whole genome shotgun (WGS) entry which is preliminary data.</text>
</comment>
<feature type="non-terminal residue" evidence="3">
    <location>
        <position position="392"/>
    </location>
</feature>
<feature type="non-terminal residue" evidence="3">
    <location>
        <position position="1"/>
    </location>
</feature>
<dbReference type="EMBL" id="BTRK01000004">
    <property type="protein sequence ID" value="GMR50641.1"/>
    <property type="molecule type" value="Genomic_DNA"/>
</dbReference>
<gene>
    <name evidence="3" type="ORF">PMAYCL1PPCAC_20836</name>
</gene>
<sequence length="392" mass="43560">LSKSLALISKSTRLIVSLQNENCDFSINDDHTTLLFQPKRRSPISSVHLQLSTAEQGVIQSLDVPCLKGRTGSVRIDAFYPTVFGVSNSIGNVSHGDLEFLSSGLTGEASTFNLLVKLAFDGKISAPTLKKITSAVVQVDSIPVDVSKEMLGVTSDFFCNLFYGEFMEKNTGTFKISQVAPADFISLIDSITDRKSQKVNSVEHALSMLTLADRFCIQIPIVLKGVLPYLKKFNLDTMPQKNRLRTLKYFMELSSRCDCNDEFVSWIFFSCHSVMELSDVAKCSSTTLALHQKEFFRALTIKQGDETRNTRDKIRAIEKDLYKVQQALSAHLQTHTCHRNPDSLEWRGPSEEWFVGRFGDGGEGEGEVRDGWGRLGRGEEGRVRGGGGDHNA</sequence>
<proteinExistence type="predicted"/>
<evidence type="ECO:0000256" key="1">
    <source>
        <dbReference type="SAM" id="MobiDB-lite"/>
    </source>
</evidence>
<evidence type="ECO:0000313" key="3">
    <source>
        <dbReference type="EMBL" id="GMR50641.1"/>
    </source>
</evidence>
<dbReference type="Pfam" id="PF00651">
    <property type="entry name" value="BTB"/>
    <property type="match status" value="1"/>
</dbReference>
<name>A0AAN5I4P0_9BILA</name>
<dbReference type="Proteomes" id="UP001328107">
    <property type="component" value="Unassembled WGS sequence"/>
</dbReference>
<dbReference type="PROSITE" id="PS50097">
    <property type="entry name" value="BTB"/>
    <property type="match status" value="1"/>
</dbReference>
<accession>A0AAN5I4P0</accession>
<dbReference type="SUPFAM" id="SSF54695">
    <property type="entry name" value="POZ domain"/>
    <property type="match status" value="1"/>
</dbReference>
<dbReference type="InterPro" id="IPR000210">
    <property type="entry name" value="BTB/POZ_dom"/>
</dbReference>